<dbReference type="AlphaFoldDB" id="A0A9D3W3U5"/>
<gene>
    <name evidence="1" type="ORF">J1N35_011216</name>
</gene>
<dbReference type="OrthoDB" id="1001307at2759"/>
<comment type="caution">
    <text evidence="1">The sequence shown here is derived from an EMBL/GenBank/DDBJ whole genome shotgun (WGS) entry which is preliminary data.</text>
</comment>
<sequence>MGSAVISGSEDICKAFLGKMSNKFYNGRIDMKWLKTNFKDLPKDAPDVVKEQYAQAFILRMCLTGIFGQSEYVERKGVVDSVRDGGNT</sequence>
<accession>A0A9D3W3U5</accession>
<protein>
    <submittedName>
        <fullName evidence="1">Uncharacterized protein</fullName>
    </submittedName>
</protein>
<evidence type="ECO:0000313" key="1">
    <source>
        <dbReference type="EMBL" id="KAH1107448.1"/>
    </source>
</evidence>
<organism evidence="1 2">
    <name type="scientific">Gossypium stocksii</name>
    <dbReference type="NCBI Taxonomy" id="47602"/>
    <lineage>
        <taxon>Eukaryota</taxon>
        <taxon>Viridiplantae</taxon>
        <taxon>Streptophyta</taxon>
        <taxon>Embryophyta</taxon>
        <taxon>Tracheophyta</taxon>
        <taxon>Spermatophyta</taxon>
        <taxon>Magnoliopsida</taxon>
        <taxon>eudicotyledons</taxon>
        <taxon>Gunneridae</taxon>
        <taxon>Pentapetalae</taxon>
        <taxon>rosids</taxon>
        <taxon>malvids</taxon>
        <taxon>Malvales</taxon>
        <taxon>Malvaceae</taxon>
        <taxon>Malvoideae</taxon>
        <taxon>Gossypium</taxon>
    </lineage>
</organism>
<evidence type="ECO:0000313" key="2">
    <source>
        <dbReference type="Proteomes" id="UP000828251"/>
    </source>
</evidence>
<name>A0A9D3W3U5_9ROSI</name>
<dbReference type="Proteomes" id="UP000828251">
    <property type="component" value="Unassembled WGS sequence"/>
</dbReference>
<keyword evidence="2" id="KW-1185">Reference proteome</keyword>
<dbReference type="EMBL" id="JAIQCV010000004">
    <property type="protein sequence ID" value="KAH1107448.1"/>
    <property type="molecule type" value="Genomic_DNA"/>
</dbReference>
<reference evidence="1 2" key="1">
    <citation type="journal article" date="2021" name="Plant Biotechnol. J.">
        <title>Multi-omics assisted identification of the key and species-specific regulatory components of drought-tolerant mechanisms in Gossypium stocksii.</title>
        <authorList>
            <person name="Yu D."/>
            <person name="Ke L."/>
            <person name="Zhang D."/>
            <person name="Wu Y."/>
            <person name="Sun Y."/>
            <person name="Mei J."/>
            <person name="Sun J."/>
            <person name="Sun Y."/>
        </authorList>
    </citation>
    <scope>NUCLEOTIDE SEQUENCE [LARGE SCALE GENOMIC DNA]</scope>
    <source>
        <strain evidence="2">cv. E1</strain>
        <tissue evidence="1">Leaf</tissue>
    </source>
</reference>
<proteinExistence type="predicted"/>